<sequence>MLLSGVCASPSPSNLFEWICLQTQFQNARYRKQVAKIYSAARLQHLGCLARRRTTSNTVTGSATGLTQMNVGLASNANVVTPTPLPVATGPTGRALVTADISNGPLFHCASHLGLASLPSGSSQASSLASVSTGGMCSAALSGGHLVSTHRRTQASTSSDQGNCPAQFGPGPGAGPSPTSGSACLAPALQQAVSSGIVTTVNTNGTTTSTSSLGLRGASLENLTALANTALAVSELTFLEMLEQARAGIAHLRNGSGALTGDLVKPLGLGVGTGVGLAHSPVPVVGGHTLASTGPGIGLPQQLHFMQHHFVYLPHHPFHLLHHPPLLHSTSQPSLAVLSGDGLPGMGAGITIHNEMTFARQ</sequence>
<dbReference type="Proteomes" id="UP000784294">
    <property type="component" value="Unassembled WGS sequence"/>
</dbReference>
<proteinExistence type="predicted"/>
<evidence type="ECO:0000313" key="2">
    <source>
        <dbReference type="EMBL" id="VEL35967.1"/>
    </source>
</evidence>
<protein>
    <submittedName>
        <fullName evidence="2">Uncharacterized protein</fullName>
    </submittedName>
</protein>
<evidence type="ECO:0000313" key="3">
    <source>
        <dbReference type="Proteomes" id="UP000784294"/>
    </source>
</evidence>
<accession>A0A3S5AFV7</accession>
<reference evidence="2" key="1">
    <citation type="submission" date="2018-11" db="EMBL/GenBank/DDBJ databases">
        <authorList>
            <consortium name="Pathogen Informatics"/>
        </authorList>
    </citation>
    <scope>NUCLEOTIDE SEQUENCE</scope>
</reference>
<name>A0A3S5AFV7_9PLAT</name>
<organism evidence="2 3">
    <name type="scientific">Protopolystoma xenopodis</name>
    <dbReference type="NCBI Taxonomy" id="117903"/>
    <lineage>
        <taxon>Eukaryota</taxon>
        <taxon>Metazoa</taxon>
        <taxon>Spiralia</taxon>
        <taxon>Lophotrochozoa</taxon>
        <taxon>Platyhelminthes</taxon>
        <taxon>Monogenea</taxon>
        <taxon>Polyopisthocotylea</taxon>
        <taxon>Polystomatidea</taxon>
        <taxon>Polystomatidae</taxon>
        <taxon>Protopolystoma</taxon>
    </lineage>
</organism>
<keyword evidence="3" id="KW-1185">Reference proteome</keyword>
<feature type="region of interest" description="Disordered" evidence="1">
    <location>
        <begin position="150"/>
        <end position="182"/>
    </location>
</feature>
<gene>
    <name evidence="2" type="ORF">PXEA_LOCUS29407</name>
</gene>
<dbReference type="AlphaFoldDB" id="A0A3S5AFV7"/>
<evidence type="ECO:0000256" key="1">
    <source>
        <dbReference type="SAM" id="MobiDB-lite"/>
    </source>
</evidence>
<dbReference type="EMBL" id="CAAALY010251110">
    <property type="protein sequence ID" value="VEL35967.1"/>
    <property type="molecule type" value="Genomic_DNA"/>
</dbReference>
<comment type="caution">
    <text evidence="2">The sequence shown here is derived from an EMBL/GenBank/DDBJ whole genome shotgun (WGS) entry which is preliminary data.</text>
</comment>
<feature type="compositionally biased region" description="Polar residues" evidence="1">
    <location>
        <begin position="154"/>
        <end position="164"/>
    </location>
</feature>